<organism evidence="9 10">
    <name type="scientific">Tetracentron sinense</name>
    <name type="common">Spur-leaf</name>
    <dbReference type="NCBI Taxonomy" id="13715"/>
    <lineage>
        <taxon>Eukaryota</taxon>
        <taxon>Viridiplantae</taxon>
        <taxon>Streptophyta</taxon>
        <taxon>Embryophyta</taxon>
        <taxon>Tracheophyta</taxon>
        <taxon>Spermatophyta</taxon>
        <taxon>Magnoliopsida</taxon>
        <taxon>Trochodendrales</taxon>
        <taxon>Trochodendraceae</taxon>
        <taxon>Tetracentron</taxon>
    </lineage>
</organism>
<feature type="transmembrane region" description="Helical" evidence="8">
    <location>
        <begin position="237"/>
        <end position="258"/>
    </location>
</feature>
<dbReference type="GO" id="GO:0016020">
    <property type="term" value="C:membrane"/>
    <property type="evidence" value="ECO:0007669"/>
    <property type="project" value="UniProtKB-SubCell"/>
</dbReference>
<evidence type="ECO:0000313" key="10">
    <source>
        <dbReference type="Proteomes" id="UP000655225"/>
    </source>
</evidence>
<dbReference type="AlphaFoldDB" id="A0A834ZB02"/>
<feature type="compositionally biased region" description="Basic and acidic residues" evidence="7">
    <location>
        <begin position="12"/>
        <end position="22"/>
    </location>
</feature>
<evidence type="ECO:0000256" key="5">
    <source>
        <dbReference type="ARBA" id="ARBA00022989"/>
    </source>
</evidence>
<dbReference type="OrthoDB" id="3222at2759"/>
<name>A0A834ZB02_TETSI</name>
<keyword evidence="6 8" id="KW-0472">Membrane</keyword>
<evidence type="ECO:0000256" key="3">
    <source>
        <dbReference type="ARBA" id="ARBA00022692"/>
    </source>
</evidence>
<keyword evidence="3 8" id="KW-0812">Transmembrane</keyword>
<dbReference type="InterPro" id="IPR036691">
    <property type="entry name" value="Endo/exonu/phosph_ase_sf"/>
</dbReference>
<evidence type="ECO:0000256" key="7">
    <source>
        <dbReference type="SAM" id="MobiDB-lite"/>
    </source>
</evidence>
<gene>
    <name evidence="9" type="ORF">HHK36_012774</name>
</gene>
<evidence type="ECO:0000256" key="8">
    <source>
        <dbReference type="SAM" id="Phobius"/>
    </source>
</evidence>
<accession>A0A834ZB02</accession>
<evidence type="ECO:0000256" key="1">
    <source>
        <dbReference type="ARBA" id="ARBA00004141"/>
    </source>
</evidence>
<evidence type="ECO:0000313" key="9">
    <source>
        <dbReference type="EMBL" id="KAF8401828.1"/>
    </source>
</evidence>
<proteinExistence type="predicted"/>
<dbReference type="EMBL" id="JABCRI010000008">
    <property type="protein sequence ID" value="KAF8401828.1"/>
    <property type="molecule type" value="Genomic_DNA"/>
</dbReference>
<dbReference type="InterPro" id="IPR023271">
    <property type="entry name" value="Aquaporin-like"/>
</dbReference>
<sequence>MHRCSNSNEMGIEDKSWAKEEGLPGQDGVVELSAEFTKEDEMSKLVSVVRASTEKELSLPLEVGDSLEVRDNQFSDMENSQEGSSDEEGLWRMQVAASEVKDDNLVELEKCATCSNDMEAGVGSSQRREILANVAKSVEVSKVLGLRGLGRGERRLDVRGLLRKIKPDLIAFQETKLKEMNDLVVSEVWDNRQVDWVFVESMGASGGQLVMWDRLVHEKAFGWAYVGNRHNTWEQFYVYWICPFIGAILAAWVFRVIFPPPVKQKKA</sequence>
<reference evidence="9 10" key="1">
    <citation type="submission" date="2020-04" db="EMBL/GenBank/DDBJ databases">
        <title>Plant Genome Project.</title>
        <authorList>
            <person name="Zhang R.-G."/>
        </authorList>
    </citation>
    <scope>NUCLEOTIDE SEQUENCE [LARGE SCALE GENOMIC DNA]</scope>
    <source>
        <strain evidence="9">YNK0</strain>
        <tissue evidence="9">Leaf</tissue>
    </source>
</reference>
<feature type="region of interest" description="Disordered" evidence="7">
    <location>
        <begin position="1"/>
        <end position="26"/>
    </location>
</feature>
<keyword evidence="5 8" id="KW-1133">Transmembrane helix</keyword>
<dbReference type="GO" id="GO:0015250">
    <property type="term" value="F:water channel activity"/>
    <property type="evidence" value="ECO:0007669"/>
    <property type="project" value="InterPro"/>
</dbReference>
<dbReference type="PANTHER" id="PTHR46739">
    <property type="entry name" value="AQUAPORIN SIP1-1"/>
    <property type="match status" value="1"/>
</dbReference>
<keyword evidence="4" id="KW-0677">Repeat</keyword>
<dbReference type="InterPro" id="IPR044222">
    <property type="entry name" value="SIP1-1/2-like"/>
</dbReference>
<comment type="subcellular location">
    <subcellularLocation>
        <location evidence="1">Membrane</location>
        <topology evidence="1">Multi-pass membrane protein</topology>
    </subcellularLocation>
</comment>
<dbReference type="Gene3D" id="1.20.1080.10">
    <property type="entry name" value="Glycerol uptake facilitator protein"/>
    <property type="match status" value="1"/>
</dbReference>
<comment type="caution">
    <text evidence="9">The sequence shown here is derived from an EMBL/GenBank/DDBJ whole genome shotgun (WGS) entry which is preliminary data.</text>
</comment>
<dbReference type="PANTHER" id="PTHR46739:SF3">
    <property type="entry name" value="AQUAPORIN SIP1-1"/>
    <property type="match status" value="1"/>
</dbReference>
<evidence type="ECO:0000256" key="4">
    <source>
        <dbReference type="ARBA" id="ARBA00022737"/>
    </source>
</evidence>
<dbReference type="Proteomes" id="UP000655225">
    <property type="component" value="Unassembled WGS sequence"/>
</dbReference>
<dbReference type="SUPFAM" id="SSF81338">
    <property type="entry name" value="Aquaporin-like"/>
    <property type="match status" value="1"/>
</dbReference>
<keyword evidence="10" id="KW-1185">Reference proteome</keyword>
<evidence type="ECO:0000256" key="6">
    <source>
        <dbReference type="ARBA" id="ARBA00023136"/>
    </source>
</evidence>
<keyword evidence="2" id="KW-0813">Transport</keyword>
<dbReference type="SUPFAM" id="SSF56219">
    <property type="entry name" value="DNase I-like"/>
    <property type="match status" value="1"/>
</dbReference>
<protein>
    <submittedName>
        <fullName evidence="9">Uncharacterized protein</fullName>
    </submittedName>
</protein>
<evidence type="ECO:0000256" key="2">
    <source>
        <dbReference type="ARBA" id="ARBA00022448"/>
    </source>
</evidence>